<evidence type="ECO:0000256" key="2">
    <source>
        <dbReference type="ARBA" id="ARBA00023125"/>
    </source>
</evidence>
<dbReference type="Proteomes" id="UP000078516">
    <property type="component" value="Unassembled WGS sequence"/>
</dbReference>
<accession>A0A179EUG6</accession>
<keyword evidence="1" id="KW-0805">Transcription regulation</keyword>
<evidence type="ECO:0000313" key="6">
    <source>
        <dbReference type="Proteomes" id="UP000078516"/>
    </source>
</evidence>
<evidence type="ECO:0000313" key="5">
    <source>
        <dbReference type="EMBL" id="OAQ56847.1"/>
    </source>
</evidence>
<sequence>MDNRALAEYVTSKNIPIIRKGYHKYLTFEGVEDCYTYILKEGIVKASVISNDGREFNLRYVNDLEVVSLIKDEYSQFIDSPYNIRVESEYAEFYRVNRVKFWEDINNNPDLQHHVKEFYRFRLLSVMKKMQQMLLNGKLGAVCTQLYELYDMFGVRTPEGLLIDFPITNEEIAKFCGISTASSVSRILKQLKDKGIIAVQDHHLIITNMELLEDNIIF</sequence>
<comment type="caution">
    <text evidence="5">The sequence shown here is derived from an EMBL/GenBank/DDBJ whole genome shotgun (WGS) entry which is preliminary data.</text>
</comment>
<dbReference type="RefSeq" id="WP_067480351.1">
    <property type="nucleotide sequence ID" value="NZ_JAQELK010000011.1"/>
</dbReference>
<dbReference type="PROSITE" id="PS00042">
    <property type="entry name" value="HTH_CRP_1"/>
    <property type="match status" value="1"/>
</dbReference>
<dbReference type="AlphaFoldDB" id="A0A179EUG6"/>
<reference evidence="5 6" key="1">
    <citation type="submission" date="2016-04" db="EMBL/GenBank/DDBJ databases">
        <title>Draft genome of an Enterococcus thailandicus strain isolated from bovine feces.</title>
        <authorList>
            <person name="Beukers A.G."/>
            <person name="Zaheer R."/>
            <person name="Goji N."/>
            <person name="Cook S.R."/>
            <person name="Amoako K."/>
            <person name="Chaves A.V."/>
            <person name="Ward M.P."/>
            <person name="Mcallister T.A."/>
        </authorList>
    </citation>
    <scope>NUCLEOTIDE SEQUENCE [LARGE SCALE GENOMIC DNA]</scope>
    <source>
        <strain evidence="5 6">F0711D 46</strain>
    </source>
</reference>
<keyword evidence="3" id="KW-0804">Transcription</keyword>
<dbReference type="InterPro" id="IPR014710">
    <property type="entry name" value="RmlC-like_jellyroll"/>
</dbReference>
<gene>
    <name evidence="5" type="ORF">A6E74_00290</name>
</gene>
<evidence type="ECO:0000259" key="4">
    <source>
        <dbReference type="PROSITE" id="PS51063"/>
    </source>
</evidence>
<dbReference type="Pfam" id="PF13545">
    <property type="entry name" value="HTH_Crp_2"/>
    <property type="match status" value="1"/>
</dbReference>
<dbReference type="GO" id="GO:0003700">
    <property type="term" value="F:DNA-binding transcription factor activity"/>
    <property type="evidence" value="ECO:0007669"/>
    <property type="project" value="InterPro"/>
</dbReference>
<dbReference type="InterPro" id="IPR018335">
    <property type="entry name" value="Tscrpt_reg_HTH_Crp-type_CS"/>
</dbReference>
<dbReference type="InterPro" id="IPR012318">
    <property type="entry name" value="HTH_CRP"/>
</dbReference>
<dbReference type="Gene3D" id="1.10.10.10">
    <property type="entry name" value="Winged helix-like DNA-binding domain superfamily/Winged helix DNA-binding domain"/>
    <property type="match status" value="1"/>
</dbReference>
<dbReference type="InterPro" id="IPR018490">
    <property type="entry name" value="cNMP-bd_dom_sf"/>
</dbReference>
<dbReference type="SUPFAM" id="SSF51206">
    <property type="entry name" value="cAMP-binding domain-like"/>
    <property type="match status" value="1"/>
</dbReference>
<dbReference type="InterPro" id="IPR036388">
    <property type="entry name" value="WH-like_DNA-bd_sf"/>
</dbReference>
<evidence type="ECO:0000256" key="3">
    <source>
        <dbReference type="ARBA" id="ARBA00023163"/>
    </source>
</evidence>
<dbReference type="Gene3D" id="2.60.120.10">
    <property type="entry name" value="Jelly Rolls"/>
    <property type="match status" value="1"/>
</dbReference>
<keyword evidence="2" id="KW-0238">DNA-binding</keyword>
<dbReference type="PROSITE" id="PS51063">
    <property type="entry name" value="HTH_CRP_2"/>
    <property type="match status" value="1"/>
</dbReference>
<feature type="domain" description="HTH crp-type" evidence="4">
    <location>
        <begin position="136"/>
        <end position="210"/>
    </location>
</feature>
<dbReference type="GO" id="GO:0003677">
    <property type="term" value="F:DNA binding"/>
    <property type="evidence" value="ECO:0007669"/>
    <property type="project" value="UniProtKB-KW"/>
</dbReference>
<organism evidence="5 6">
    <name type="scientific">Enterococcus thailandicus</name>
    <dbReference type="NCBI Taxonomy" id="417368"/>
    <lineage>
        <taxon>Bacteria</taxon>
        <taxon>Bacillati</taxon>
        <taxon>Bacillota</taxon>
        <taxon>Bacilli</taxon>
        <taxon>Lactobacillales</taxon>
        <taxon>Enterococcaceae</taxon>
        <taxon>Enterococcus</taxon>
    </lineage>
</organism>
<protein>
    <submittedName>
        <fullName evidence="5">Crp/Fnr family transcriptional regulator</fullName>
    </submittedName>
</protein>
<dbReference type="EMBL" id="LWMN01000001">
    <property type="protein sequence ID" value="OAQ56847.1"/>
    <property type="molecule type" value="Genomic_DNA"/>
</dbReference>
<keyword evidence="6" id="KW-1185">Reference proteome</keyword>
<dbReference type="SMART" id="SM00419">
    <property type="entry name" value="HTH_CRP"/>
    <property type="match status" value="1"/>
</dbReference>
<proteinExistence type="predicted"/>
<evidence type="ECO:0000256" key="1">
    <source>
        <dbReference type="ARBA" id="ARBA00023015"/>
    </source>
</evidence>
<dbReference type="InterPro" id="IPR036390">
    <property type="entry name" value="WH_DNA-bd_sf"/>
</dbReference>
<name>A0A179EUG6_ENTTH</name>
<dbReference type="SUPFAM" id="SSF46785">
    <property type="entry name" value="Winged helix' DNA-binding domain"/>
    <property type="match status" value="1"/>
</dbReference>